<keyword evidence="1" id="KW-0472">Membrane</keyword>
<feature type="transmembrane region" description="Helical" evidence="1">
    <location>
        <begin position="40"/>
        <end position="61"/>
    </location>
</feature>
<accession>A0ABT9IU02</accession>
<feature type="transmembrane region" description="Helical" evidence="1">
    <location>
        <begin position="240"/>
        <end position="260"/>
    </location>
</feature>
<feature type="transmembrane region" description="Helical" evidence="1">
    <location>
        <begin position="216"/>
        <end position="233"/>
    </location>
</feature>
<dbReference type="RefSeq" id="WP_305990133.1">
    <property type="nucleotide sequence ID" value="NZ_JAVAMP010000001.1"/>
</dbReference>
<feature type="transmembrane region" description="Helical" evidence="1">
    <location>
        <begin position="125"/>
        <end position="142"/>
    </location>
</feature>
<feature type="transmembrane region" description="Helical" evidence="1">
    <location>
        <begin position="313"/>
        <end position="330"/>
    </location>
</feature>
<feature type="transmembrane region" description="Helical" evidence="1">
    <location>
        <begin position="193"/>
        <end position="210"/>
    </location>
</feature>
<keyword evidence="1" id="KW-0812">Transmembrane</keyword>
<comment type="caution">
    <text evidence="3">The sequence shown here is derived from an EMBL/GenBank/DDBJ whole genome shotgun (WGS) entry which is preliminary data.</text>
</comment>
<keyword evidence="1" id="KW-1133">Transmembrane helix</keyword>
<feature type="transmembrane region" description="Helical" evidence="1">
    <location>
        <begin position="364"/>
        <end position="381"/>
    </location>
</feature>
<feature type="transmembrane region" description="Helical" evidence="1">
    <location>
        <begin position="171"/>
        <end position="186"/>
    </location>
</feature>
<evidence type="ECO:0000256" key="1">
    <source>
        <dbReference type="SAM" id="Phobius"/>
    </source>
</evidence>
<name>A0ABT9IU02_9BACL</name>
<protein>
    <submittedName>
        <fullName evidence="3">DUF2157 domain-containing protein</fullName>
    </submittedName>
</protein>
<dbReference type="EMBL" id="JAVAMP010000001">
    <property type="protein sequence ID" value="MDP5272830.1"/>
    <property type="molecule type" value="Genomic_DNA"/>
</dbReference>
<feature type="transmembrane region" description="Helical" evidence="1">
    <location>
        <begin position="337"/>
        <end position="358"/>
    </location>
</feature>
<dbReference type="Proteomes" id="UP001231941">
    <property type="component" value="Unassembled WGS sequence"/>
</dbReference>
<proteinExistence type="predicted"/>
<feature type="transmembrane region" description="Helical" evidence="1">
    <location>
        <begin position="96"/>
        <end position="119"/>
    </location>
</feature>
<feature type="transmembrane region" description="Helical" evidence="1">
    <location>
        <begin position="291"/>
        <end position="307"/>
    </location>
</feature>
<evidence type="ECO:0000313" key="4">
    <source>
        <dbReference type="Proteomes" id="UP001231941"/>
    </source>
</evidence>
<organism evidence="3 4">
    <name type="scientific">Chengkuizengella axinellae</name>
    <dbReference type="NCBI Taxonomy" id="3064388"/>
    <lineage>
        <taxon>Bacteria</taxon>
        <taxon>Bacillati</taxon>
        <taxon>Bacillota</taxon>
        <taxon>Bacilli</taxon>
        <taxon>Bacillales</taxon>
        <taxon>Paenibacillaceae</taxon>
        <taxon>Chengkuizengella</taxon>
    </lineage>
</organism>
<reference evidence="3 4" key="1">
    <citation type="submission" date="2023-08" db="EMBL/GenBank/DDBJ databases">
        <authorList>
            <person name="Park J.-S."/>
        </authorList>
    </citation>
    <scope>NUCLEOTIDE SEQUENCE [LARGE SCALE GENOMIC DNA]</scope>
    <source>
        <strain evidence="3 4">2205SS18-9</strain>
    </source>
</reference>
<sequence>MKNVLTKEGLKWVDKQIISKEQYDQILDLYQESEKRSFKILPILASLLVGLGILTFIASNWSLISNPMKMLIIIAIMLGFYGYGDRMIHKGSHVMGHCFMSLGVVTFGAGIILTGQMFHLSTNDVTSFIVWGLAGSALTYIYRSSLLFYLTLVILNVTQGISLISYGQFSFVAYVLLTLGLGFFAYKYRNEIVVILLSISIFIQSLYVFIDFEISWIWIFVPVYLLYILSDIWPKDFFFFIYRKLSLVFVYLFAFFMVLFHDFEPFSIFHFMIFMIFALISLALKRKQNRLITGFEWLMMFPFYYLVPSGDILYIFMMFFFSVYMLWNGFKYKNRLTVNLGSFSFLFSSLVAYLNLTWSFMPKSILFILGGGLLFGIYFILQKQKKIWLANNGGE</sequence>
<feature type="transmembrane region" description="Helical" evidence="1">
    <location>
        <begin position="67"/>
        <end position="84"/>
    </location>
</feature>
<dbReference type="Pfam" id="PF09925">
    <property type="entry name" value="DUF2157"/>
    <property type="match status" value="1"/>
</dbReference>
<keyword evidence="4" id="KW-1185">Reference proteome</keyword>
<evidence type="ECO:0000259" key="2">
    <source>
        <dbReference type="Pfam" id="PF09925"/>
    </source>
</evidence>
<dbReference type="InterPro" id="IPR018677">
    <property type="entry name" value="DUF2157"/>
</dbReference>
<feature type="transmembrane region" description="Helical" evidence="1">
    <location>
        <begin position="266"/>
        <end position="284"/>
    </location>
</feature>
<evidence type="ECO:0000313" key="3">
    <source>
        <dbReference type="EMBL" id="MDP5272830.1"/>
    </source>
</evidence>
<feature type="domain" description="DUF2157" evidence="2">
    <location>
        <begin position="11"/>
        <end position="147"/>
    </location>
</feature>
<gene>
    <name evidence="3" type="ORF">Q5Y73_01790</name>
</gene>